<feature type="compositionally biased region" description="Polar residues" evidence="1">
    <location>
        <begin position="23"/>
        <end position="32"/>
    </location>
</feature>
<dbReference type="AlphaFoldDB" id="A0A0G2I3G3"/>
<reference evidence="7" key="1">
    <citation type="journal article" date="2015" name="PLoS Genet.">
        <title>The dynamic genome and transcriptome of the human fungal pathogen Blastomyces and close relative Emmonsia.</title>
        <authorList>
            <person name="Munoz J.F."/>
            <person name="Gauthier G.M."/>
            <person name="Desjardins C.A."/>
            <person name="Gallo J.E."/>
            <person name="Holder J."/>
            <person name="Sullivan T.D."/>
            <person name="Marty A.J."/>
            <person name="Carmen J.C."/>
            <person name="Chen Z."/>
            <person name="Ding L."/>
            <person name="Gujja S."/>
            <person name="Magrini V."/>
            <person name="Misas E."/>
            <person name="Mitreva M."/>
            <person name="Priest M."/>
            <person name="Saif S."/>
            <person name="Whiston E.A."/>
            <person name="Young S."/>
            <person name="Zeng Q."/>
            <person name="Goldman W.E."/>
            <person name="Mardis E.R."/>
            <person name="Taylor J.W."/>
            <person name="McEwen J.G."/>
            <person name="Clay O.K."/>
            <person name="Klein B.S."/>
            <person name="Cuomo C.A."/>
        </authorList>
    </citation>
    <scope>NUCLEOTIDE SEQUENCE [LARGE SCALE GENOMIC DNA]</scope>
    <source>
        <strain evidence="7">UAMH 3008</strain>
    </source>
</reference>
<dbReference type="InterPro" id="IPR055011">
    <property type="entry name" value="Tag1_C"/>
</dbReference>
<feature type="domain" description="Tag1-like fourth Ig-like" evidence="4">
    <location>
        <begin position="609"/>
        <end position="724"/>
    </location>
</feature>
<feature type="transmembrane region" description="Helical" evidence="2">
    <location>
        <begin position="96"/>
        <end position="114"/>
    </location>
</feature>
<dbReference type="GO" id="GO:0000329">
    <property type="term" value="C:fungal-type vacuole membrane"/>
    <property type="evidence" value="ECO:0007669"/>
    <property type="project" value="InterPro"/>
</dbReference>
<dbReference type="Pfam" id="PF22786">
    <property type="entry name" value="Tag1_C"/>
    <property type="match status" value="1"/>
</dbReference>
<feature type="region of interest" description="Disordered" evidence="1">
    <location>
        <begin position="1"/>
        <end position="87"/>
    </location>
</feature>
<dbReference type="Pfam" id="PF26174">
    <property type="entry name" value="LEA-2_1"/>
    <property type="match status" value="1"/>
</dbReference>
<evidence type="ECO:0000259" key="4">
    <source>
        <dbReference type="Pfam" id="PF26150"/>
    </source>
</evidence>
<protein>
    <recommendedName>
        <fullName evidence="8">Pre-rRNA processing protein</fullName>
    </recommendedName>
</protein>
<dbReference type="InterPro" id="IPR059065">
    <property type="entry name" value="Ig_Tag1-like_4th"/>
</dbReference>
<dbReference type="VEuPathDB" id="FungiDB:EMCG_08992"/>
<name>A0A0G2I3G3_9EURO</name>
<accession>A0A0G2I3G3</accession>
<keyword evidence="2" id="KW-0472">Membrane</keyword>
<dbReference type="SUPFAM" id="SSF117070">
    <property type="entry name" value="LEA14-like"/>
    <property type="match status" value="1"/>
</dbReference>
<dbReference type="Pfam" id="PF26150">
    <property type="entry name" value="LEA-2_4"/>
    <property type="match status" value="1"/>
</dbReference>
<sequence>MAGETGGECAPLLSGTSREDPDQQTSATSSIRSNKKPKATSYEFSSESTPLLAHRASEGIRYLEGRDTSYSSSRESSPSPSSKKQEKRWIARPSSIALLSLILAIVAVLGLGFASPTVVKQYTEKASVFKATDVSIDSFTSDGVQARVQGSFVLDASRVSTKSVRDLGRLGTWLAREIKSDETEVQVYLPEYGNVLLGTATIPPIRVNVRNGHVNSIDFVTDLKVGDMAGVRVVANDWLQGRLGQLRVRGVASVRLRSGILYLGSQTISESFVFQDHAHHGFPEFNITKLNFHEVKAPAHQKAMVADISVLAVNRYPIRLAVPPMGFKISVPNCSPSDAYILVANAITDLVQIAPNKPVNISAKGIIGSLPDVLTTVCPGTNSSPLDLLVENYIRGLESKIYIHGGKSPSSDLPNWIEGFLSNVTVPVTFAGRALGHLVRNFSMADVHFSLPEPFAEPDTPKAQPRVSALVKAVIGLPKEMNFPLNISQVRSTAYIYYQGKELGYIDIKKWQNATATRIEDGSPPSAALLLQFDIKKAPLQVTNEDTVTDVIQALILERKPIPLYVKAKVDAQTNTALGQFIIRDIPASGNITVKPPASGGFSDLKVAVETLEIVQTTQSSILLEAKLNLTNPTKYSANIPYINLQVAHNGTNIAHVTARNLSISPGFNSGIEISALWDPLQLGGKYGIAAGQDLISRYVSGFNTSVALRPHKDTFPTLPKLGLALSTLELDIPVPKLRAPGDDDRNPGDDGQSHFIKDATLHLWSSTAVFTLASPLSSTTLLITAIDAAAFYNHSEPVGTIKYYYPFAIPPGMSQTPRLPVDLDFSGAGYEAIRQALGGTLKMDAVADVDVQLGEYSNTVFYKGKGIGAKVRI</sequence>
<evidence type="ECO:0000256" key="2">
    <source>
        <dbReference type="SAM" id="Phobius"/>
    </source>
</evidence>
<feature type="domain" description="Tag1 C-terminal" evidence="3">
    <location>
        <begin position="481"/>
        <end position="595"/>
    </location>
</feature>
<dbReference type="Proteomes" id="UP000034164">
    <property type="component" value="Unassembled WGS sequence"/>
</dbReference>
<comment type="caution">
    <text evidence="6">The sequence shown here is derived from an EMBL/GenBank/DDBJ whole genome shotgun (WGS) entry which is preliminary data.</text>
</comment>
<dbReference type="EMBL" id="LCZI01000694">
    <property type="protein sequence ID" value="KKZ65172.1"/>
    <property type="molecule type" value="Genomic_DNA"/>
</dbReference>
<dbReference type="InterPro" id="IPR059066">
    <property type="entry name" value="Ig_Tag1-like_5th"/>
</dbReference>
<proteinExistence type="predicted"/>
<keyword evidence="2" id="KW-1133">Transmembrane helix</keyword>
<dbReference type="Pfam" id="PF26153">
    <property type="entry name" value="LEA-2L_5"/>
    <property type="match status" value="1"/>
</dbReference>
<dbReference type="PANTHER" id="PTHR35895">
    <property type="entry name" value="CHROMOSOME 16, WHOLE GENOME SHOTGUN SEQUENCE"/>
    <property type="match status" value="1"/>
</dbReference>
<feature type="domain" description="Tag1-like fifth Ig-like" evidence="5">
    <location>
        <begin position="750"/>
        <end position="861"/>
    </location>
</feature>
<evidence type="ECO:0000313" key="6">
    <source>
        <dbReference type="EMBL" id="KKZ65172.1"/>
    </source>
</evidence>
<evidence type="ECO:0000313" key="7">
    <source>
        <dbReference type="Proteomes" id="UP000034164"/>
    </source>
</evidence>
<evidence type="ECO:0000256" key="1">
    <source>
        <dbReference type="SAM" id="MobiDB-lite"/>
    </source>
</evidence>
<organism evidence="6 7">
    <name type="scientific">[Emmonsia] crescens</name>
    <dbReference type="NCBI Taxonomy" id="73230"/>
    <lineage>
        <taxon>Eukaryota</taxon>
        <taxon>Fungi</taxon>
        <taxon>Dikarya</taxon>
        <taxon>Ascomycota</taxon>
        <taxon>Pezizomycotina</taxon>
        <taxon>Eurotiomycetes</taxon>
        <taxon>Eurotiomycetidae</taxon>
        <taxon>Onygenales</taxon>
        <taxon>Ajellomycetaceae</taxon>
        <taxon>Emergomyces</taxon>
    </lineage>
</organism>
<evidence type="ECO:0000259" key="3">
    <source>
        <dbReference type="Pfam" id="PF22786"/>
    </source>
</evidence>
<gene>
    <name evidence="6" type="ORF">EMCG_08992</name>
</gene>
<evidence type="ECO:0000259" key="5">
    <source>
        <dbReference type="Pfam" id="PF26153"/>
    </source>
</evidence>
<dbReference type="OrthoDB" id="5596576at2759"/>
<dbReference type="Gene3D" id="2.60.40.1820">
    <property type="match status" value="1"/>
</dbReference>
<dbReference type="PANTHER" id="PTHR35895:SF3">
    <property type="entry name" value="PRE-RRNA PROCESSING PROTEIN"/>
    <property type="match status" value="1"/>
</dbReference>
<feature type="compositionally biased region" description="Basic and acidic residues" evidence="1">
    <location>
        <begin position="55"/>
        <end position="67"/>
    </location>
</feature>
<feature type="compositionally biased region" description="Low complexity" evidence="1">
    <location>
        <begin position="69"/>
        <end position="82"/>
    </location>
</feature>
<evidence type="ECO:0008006" key="8">
    <source>
        <dbReference type="Google" id="ProtNLM"/>
    </source>
</evidence>
<dbReference type="InterPro" id="IPR046368">
    <property type="entry name" value="Tag1"/>
</dbReference>
<keyword evidence="2" id="KW-0812">Transmembrane</keyword>